<feature type="transmembrane region" description="Helical" evidence="6">
    <location>
        <begin position="80"/>
        <end position="96"/>
    </location>
</feature>
<evidence type="ECO:0000313" key="9">
    <source>
        <dbReference type="Proteomes" id="UP000266693"/>
    </source>
</evidence>
<dbReference type="SUPFAM" id="SSF103481">
    <property type="entry name" value="Multidrug resistance efflux transporter EmrE"/>
    <property type="match status" value="2"/>
</dbReference>
<comment type="subcellular location">
    <subcellularLocation>
        <location evidence="1">Membrane</location>
        <topology evidence="1">Multi-pass membrane protein</topology>
    </subcellularLocation>
</comment>
<evidence type="ECO:0000256" key="5">
    <source>
        <dbReference type="ARBA" id="ARBA00023136"/>
    </source>
</evidence>
<evidence type="ECO:0000256" key="1">
    <source>
        <dbReference type="ARBA" id="ARBA00004141"/>
    </source>
</evidence>
<evidence type="ECO:0000313" key="8">
    <source>
        <dbReference type="EMBL" id="RHW18510.1"/>
    </source>
</evidence>
<feature type="transmembrane region" description="Helical" evidence="6">
    <location>
        <begin position="128"/>
        <end position="148"/>
    </location>
</feature>
<feature type="transmembrane region" description="Helical" evidence="6">
    <location>
        <begin position="185"/>
        <end position="205"/>
    </location>
</feature>
<keyword evidence="9" id="KW-1185">Reference proteome</keyword>
<comment type="caution">
    <text evidence="8">The sequence shown here is derived from an EMBL/GenBank/DDBJ whole genome shotgun (WGS) entry which is preliminary data.</text>
</comment>
<keyword evidence="5 6" id="KW-0472">Membrane</keyword>
<feature type="transmembrane region" description="Helical" evidence="6">
    <location>
        <begin position="212"/>
        <end position="236"/>
    </location>
</feature>
<feature type="domain" description="EamA" evidence="7">
    <location>
        <begin position="129"/>
        <end position="258"/>
    </location>
</feature>
<evidence type="ECO:0000256" key="6">
    <source>
        <dbReference type="SAM" id="Phobius"/>
    </source>
</evidence>
<comment type="similarity">
    <text evidence="2">Belongs to the drug/metabolite transporter (DMT) superfamily. 10 TMS drug/metabolite exporter (DME) (TC 2.A.7.3) family.</text>
</comment>
<dbReference type="OrthoDB" id="9812899at2"/>
<evidence type="ECO:0000259" key="7">
    <source>
        <dbReference type="Pfam" id="PF00892"/>
    </source>
</evidence>
<feature type="transmembrane region" description="Helical" evidence="6">
    <location>
        <begin position="105"/>
        <end position="122"/>
    </location>
</feature>
<dbReference type="PANTHER" id="PTHR22911">
    <property type="entry name" value="ACYL-MALONYL CONDENSING ENZYME-RELATED"/>
    <property type="match status" value="1"/>
</dbReference>
<dbReference type="InterPro" id="IPR037185">
    <property type="entry name" value="EmrE-like"/>
</dbReference>
<feature type="transmembrane region" description="Helical" evidence="6">
    <location>
        <begin position="20"/>
        <end position="43"/>
    </location>
</feature>
<dbReference type="InterPro" id="IPR000620">
    <property type="entry name" value="EamA_dom"/>
</dbReference>
<evidence type="ECO:0000256" key="3">
    <source>
        <dbReference type="ARBA" id="ARBA00022692"/>
    </source>
</evidence>
<keyword evidence="4 6" id="KW-1133">Transmembrane helix</keyword>
<dbReference type="EMBL" id="QWLV01000002">
    <property type="protein sequence ID" value="RHW18510.1"/>
    <property type="molecule type" value="Genomic_DNA"/>
</dbReference>
<organism evidence="8 9">
    <name type="scientific">Sphingomonas gilva</name>
    <dbReference type="NCBI Taxonomy" id="2305907"/>
    <lineage>
        <taxon>Bacteria</taxon>
        <taxon>Pseudomonadati</taxon>
        <taxon>Pseudomonadota</taxon>
        <taxon>Alphaproteobacteria</taxon>
        <taxon>Sphingomonadales</taxon>
        <taxon>Sphingomonadaceae</taxon>
        <taxon>Sphingomonas</taxon>
    </lineage>
</organism>
<accession>A0A396RPQ3</accession>
<evidence type="ECO:0000256" key="4">
    <source>
        <dbReference type="ARBA" id="ARBA00022989"/>
    </source>
</evidence>
<feature type="transmembrane region" description="Helical" evidence="6">
    <location>
        <begin position="160"/>
        <end position="179"/>
    </location>
</feature>
<sequence length="275" mass="28841">MFAAAKLAEAKGANLGEIVFWRQAIAAPLVLGWVLATGGVGTLRTARPVAHVRRMAIGLTGMIFNFWAVLLLPLAEATTFGFTVPIFATILSAVVLKETTGAHRWGAVIAGFIGVVIVLQPGGNHVPLAGAAVALTGAILTATVTILIRDLGRTERAPTIVFWFTVTSLVPLGIAFPFFAQGHDAATWGLLIAMGVAGGIGQLALTGALRLAPVAVVLPMDYTSLIWAAAFGWLLFGALPAPLTWLGAPIIVASGLYIVWREHRLRRAETPVAVD</sequence>
<dbReference type="PANTHER" id="PTHR22911:SF6">
    <property type="entry name" value="SOLUTE CARRIER FAMILY 35 MEMBER G1"/>
    <property type="match status" value="1"/>
</dbReference>
<name>A0A396RPQ3_9SPHN</name>
<feature type="transmembrane region" description="Helical" evidence="6">
    <location>
        <begin position="242"/>
        <end position="260"/>
    </location>
</feature>
<dbReference type="AlphaFoldDB" id="A0A396RPQ3"/>
<proteinExistence type="inferred from homology"/>
<dbReference type="Proteomes" id="UP000266693">
    <property type="component" value="Unassembled WGS sequence"/>
</dbReference>
<dbReference type="Pfam" id="PF00892">
    <property type="entry name" value="EamA"/>
    <property type="match status" value="2"/>
</dbReference>
<feature type="transmembrane region" description="Helical" evidence="6">
    <location>
        <begin position="55"/>
        <end position="74"/>
    </location>
</feature>
<evidence type="ECO:0000256" key="2">
    <source>
        <dbReference type="ARBA" id="ARBA00009853"/>
    </source>
</evidence>
<keyword evidence="3 6" id="KW-0812">Transmembrane</keyword>
<protein>
    <submittedName>
        <fullName evidence="8">DMT family transporter</fullName>
    </submittedName>
</protein>
<gene>
    <name evidence="8" type="ORF">D1610_05005</name>
</gene>
<dbReference type="GO" id="GO:0016020">
    <property type="term" value="C:membrane"/>
    <property type="evidence" value="ECO:0007669"/>
    <property type="project" value="UniProtKB-SubCell"/>
</dbReference>
<feature type="domain" description="EamA" evidence="7">
    <location>
        <begin position="12"/>
        <end position="119"/>
    </location>
</feature>
<reference evidence="8 9" key="1">
    <citation type="submission" date="2018-08" db="EMBL/GenBank/DDBJ databases">
        <title>The multiple taxonomic identification of Sphingomonas gilva.</title>
        <authorList>
            <person name="Zhu D."/>
            <person name="Zheng S."/>
        </authorList>
    </citation>
    <scope>NUCLEOTIDE SEQUENCE [LARGE SCALE GENOMIC DNA]</scope>
    <source>
        <strain evidence="8 9">ZDH117</strain>
    </source>
</reference>